<evidence type="ECO:0000313" key="4">
    <source>
        <dbReference type="Proteomes" id="UP001630127"/>
    </source>
</evidence>
<feature type="signal peptide" evidence="2">
    <location>
        <begin position="1"/>
        <end position="24"/>
    </location>
</feature>
<name>A0ABD2Y1Q0_9GENT</name>
<proteinExistence type="predicted"/>
<feature type="chain" id="PRO_5044888409" evidence="2">
    <location>
        <begin position="25"/>
        <end position="115"/>
    </location>
</feature>
<sequence>MRVSSPCQYFVHVWLLILVRHYEAFDVVYNFLKVNAGECVGSLQLGVKHFALDISCQHFVLRKWFLLTMTAIIVILAALTSVSCARVYTYVIYIGTRKLGRTERSGRLMALRVKV</sequence>
<dbReference type="AlphaFoldDB" id="A0ABD2Y1Q0"/>
<keyword evidence="2" id="KW-0732">Signal</keyword>
<keyword evidence="1" id="KW-1133">Transmembrane helix</keyword>
<reference evidence="3 4" key="1">
    <citation type="submission" date="2024-11" db="EMBL/GenBank/DDBJ databases">
        <title>A near-complete genome assembly of Cinchona calisaya.</title>
        <authorList>
            <person name="Lian D.C."/>
            <person name="Zhao X.W."/>
            <person name="Wei L."/>
        </authorList>
    </citation>
    <scope>NUCLEOTIDE SEQUENCE [LARGE SCALE GENOMIC DNA]</scope>
    <source>
        <tissue evidence="3">Nenye</tissue>
    </source>
</reference>
<feature type="transmembrane region" description="Helical" evidence="1">
    <location>
        <begin position="64"/>
        <end position="88"/>
    </location>
</feature>
<keyword evidence="4" id="KW-1185">Reference proteome</keyword>
<keyword evidence="1" id="KW-0812">Transmembrane</keyword>
<protein>
    <submittedName>
        <fullName evidence="3">Uncharacterized protein</fullName>
    </submittedName>
</protein>
<organism evidence="3 4">
    <name type="scientific">Cinchona calisaya</name>
    <dbReference type="NCBI Taxonomy" id="153742"/>
    <lineage>
        <taxon>Eukaryota</taxon>
        <taxon>Viridiplantae</taxon>
        <taxon>Streptophyta</taxon>
        <taxon>Embryophyta</taxon>
        <taxon>Tracheophyta</taxon>
        <taxon>Spermatophyta</taxon>
        <taxon>Magnoliopsida</taxon>
        <taxon>eudicotyledons</taxon>
        <taxon>Gunneridae</taxon>
        <taxon>Pentapetalae</taxon>
        <taxon>asterids</taxon>
        <taxon>lamiids</taxon>
        <taxon>Gentianales</taxon>
        <taxon>Rubiaceae</taxon>
        <taxon>Cinchonoideae</taxon>
        <taxon>Cinchoneae</taxon>
        <taxon>Cinchona</taxon>
    </lineage>
</organism>
<evidence type="ECO:0000313" key="3">
    <source>
        <dbReference type="EMBL" id="KAL3500956.1"/>
    </source>
</evidence>
<accession>A0ABD2Y1Q0</accession>
<comment type="caution">
    <text evidence="3">The sequence shown here is derived from an EMBL/GenBank/DDBJ whole genome shotgun (WGS) entry which is preliminary data.</text>
</comment>
<dbReference type="EMBL" id="JBJUIK010000015">
    <property type="protein sequence ID" value="KAL3500956.1"/>
    <property type="molecule type" value="Genomic_DNA"/>
</dbReference>
<evidence type="ECO:0000256" key="2">
    <source>
        <dbReference type="SAM" id="SignalP"/>
    </source>
</evidence>
<dbReference type="Proteomes" id="UP001630127">
    <property type="component" value="Unassembled WGS sequence"/>
</dbReference>
<keyword evidence="1" id="KW-0472">Membrane</keyword>
<evidence type="ECO:0000256" key="1">
    <source>
        <dbReference type="SAM" id="Phobius"/>
    </source>
</evidence>
<gene>
    <name evidence="3" type="ORF">ACH5RR_035405</name>
</gene>